<dbReference type="Gene3D" id="1.20.1250.20">
    <property type="entry name" value="MFS general substrate transporter like domains"/>
    <property type="match status" value="2"/>
</dbReference>
<comment type="subcellular location">
    <subcellularLocation>
        <location evidence="1">Membrane</location>
        <topology evidence="1">Multi-pass membrane protein</topology>
    </subcellularLocation>
</comment>
<dbReference type="InterPro" id="IPR036259">
    <property type="entry name" value="MFS_trans_sf"/>
</dbReference>
<comment type="caution">
    <text evidence="8">The sequence shown here is derived from an EMBL/GenBank/DDBJ whole genome shotgun (WGS) entry which is preliminary data.</text>
</comment>
<name>A0AAD4BLS7_BOLED</name>
<evidence type="ECO:0000313" key="9">
    <source>
        <dbReference type="Proteomes" id="UP001194468"/>
    </source>
</evidence>
<feature type="transmembrane region" description="Helical" evidence="6">
    <location>
        <begin position="328"/>
        <end position="349"/>
    </location>
</feature>
<dbReference type="EMBL" id="WHUW01000029">
    <property type="protein sequence ID" value="KAF8434273.1"/>
    <property type="molecule type" value="Genomic_DNA"/>
</dbReference>
<keyword evidence="4 6" id="KW-1133">Transmembrane helix</keyword>
<feature type="transmembrane region" description="Helical" evidence="6">
    <location>
        <begin position="227"/>
        <end position="247"/>
    </location>
</feature>
<gene>
    <name evidence="8" type="ORF">L210DRAFT_3410740</name>
</gene>
<dbReference type="PANTHER" id="PTHR42718:SF9">
    <property type="entry name" value="MAJOR FACILITATOR SUPERFAMILY MULTIDRUG TRANSPORTER MFSC"/>
    <property type="match status" value="1"/>
</dbReference>
<feature type="transmembrane region" description="Helical" evidence="6">
    <location>
        <begin position="253"/>
        <end position="276"/>
    </location>
</feature>
<proteinExistence type="predicted"/>
<evidence type="ECO:0000256" key="2">
    <source>
        <dbReference type="ARBA" id="ARBA00022448"/>
    </source>
</evidence>
<feature type="transmembrane region" description="Helical" evidence="6">
    <location>
        <begin position="435"/>
        <end position="454"/>
    </location>
</feature>
<keyword evidence="2" id="KW-0813">Transport</keyword>
<keyword evidence="3 6" id="KW-0812">Transmembrane</keyword>
<keyword evidence="5 6" id="KW-0472">Membrane</keyword>
<dbReference type="GO" id="GO:0016020">
    <property type="term" value="C:membrane"/>
    <property type="evidence" value="ECO:0007669"/>
    <property type="project" value="UniProtKB-SubCell"/>
</dbReference>
<dbReference type="SUPFAM" id="SSF103473">
    <property type="entry name" value="MFS general substrate transporter"/>
    <property type="match status" value="1"/>
</dbReference>
<dbReference type="Proteomes" id="UP001194468">
    <property type="component" value="Unassembled WGS sequence"/>
</dbReference>
<reference evidence="8" key="1">
    <citation type="submission" date="2019-10" db="EMBL/GenBank/DDBJ databases">
        <authorList>
            <consortium name="DOE Joint Genome Institute"/>
            <person name="Kuo A."/>
            <person name="Miyauchi S."/>
            <person name="Kiss E."/>
            <person name="Drula E."/>
            <person name="Kohler A."/>
            <person name="Sanchez-Garcia M."/>
            <person name="Andreopoulos B."/>
            <person name="Barry K.W."/>
            <person name="Bonito G."/>
            <person name="Buee M."/>
            <person name="Carver A."/>
            <person name="Chen C."/>
            <person name="Cichocki N."/>
            <person name="Clum A."/>
            <person name="Culley D."/>
            <person name="Crous P.W."/>
            <person name="Fauchery L."/>
            <person name="Girlanda M."/>
            <person name="Hayes R."/>
            <person name="Keri Z."/>
            <person name="LaButti K."/>
            <person name="Lipzen A."/>
            <person name="Lombard V."/>
            <person name="Magnuson J."/>
            <person name="Maillard F."/>
            <person name="Morin E."/>
            <person name="Murat C."/>
            <person name="Nolan M."/>
            <person name="Ohm R."/>
            <person name="Pangilinan J."/>
            <person name="Pereira M."/>
            <person name="Perotto S."/>
            <person name="Peter M."/>
            <person name="Riley R."/>
            <person name="Sitrit Y."/>
            <person name="Stielow B."/>
            <person name="Szollosi G."/>
            <person name="Zifcakova L."/>
            <person name="Stursova M."/>
            <person name="Spatafora J.W."/>
            <person name="Tedersoo L."/>
            <person name="Vaario L.-M."/>
            <person name="Yamada A."/>
            <person name="Yan M."/>
            <person name="Wang P."/>
            <person name="Xu J."/>
            <person name="Bruns T."/>
            <person name="Baldrian P."/>
            <person name="Vilgalys R."/>
            <person name="Henrissat B."/>
            <person name="Grigoriev I.V."/>
            <person name="Hibbett D."/>
            <person name="Nagy L.G."/>
            <person name="Martin F.M."/>
        </authorList>
    </citation>
    <scope>NUCLEOTIDE SEQUENCE</scope>
    <source>
        <strain evidence="8">BED1</strain>
    </source>
</reference>
<feature type="transmembrane region" description="Helical" evidence="6">
    <location>
        <begin position="186"/>
        <end position="206"/>
    </location>
</feature>
<dbReference type="AlphaFoldDB" id="A0AAD4BLS7"/>
<feature type="transmembrane region" description="Helical" evidence="6">
    <location>
        <begin position="97"/>
        <end position="115"/>
    </location>
</feature>
<dbReference type="InterPro" id="IPR011701">
    <property type="entry name" value="MFS"/>
</dbReference>
<feature type="transmembrane region" description="Helical" evidence="6">
    <location>
        <begin position="361"/>
        <end position="381"/>
    </location>
</feature>
<dbReference type="InterPro" id="IPR020846">
    <property type="entry name" value="MFS_dom"/>
</dbReference>
<evidence type="ECO:0000313" key="8">
    <source>
        <dbReference type="EMBL" id="KAF8434273.1"/>
    </source>
</evidence>
<feature type="transmembrane region" description="Helical" evidence="6">
    <location>
        <begin position="68"/>
        <end position="85"/>
    </location>
</feature>
<feature type="transmembrane region" description="Helical" evidence="6">
    <location>
        <begin position="466"/>
        <end position="486"/>
    </location>
</feature>
<dbReference type="GO" id="GO:0022857">
    <property type="term" value="F:transmembrane transporter activity"/>
    <property type="evidence" value="ECO:0007669"/>
    <property type="project" value="InterPro"/>
</dbReference>
<accession>A0AAD4BLS7</accession>
<evidence type="ECO:0000256" key="4">
    <source>
        <dbReference type="ARBA" id="ARBA00022989"/>
    </source>
</evidence>
<evidence type="ECO:0000256" key="1">
    <source>
        <dbReference type="ARBA" id="ARBA00004141"/>
    </source>
</evidence>
<dbReference type="PROSITE" id="PS50850">
    <property type="entry name" value="MFS"/>
    <property type="match status" value="1"/>
</dbReference>
<evidence type="ECO:0000256" key="5">
    <source>
        <dbReference type="ARBA" id="ARBA00023136"/>
    </source>
</evidence>
<evidence type="ECO:0000256" key="6">
    <source>
        <dbReference type="SAM" id="Phobius"/>
    </source>
</evidence>
<dbReference type="PANTHER" id="PTHR42718">
    <property type="entry name" value="MAJOR FACILITATOR SUPERFAMILY MULTIDRUG TRANSPORTER MFSC"/>
    <property type="match status" value="1"/>
</dbReference>
<keyword evidence="9" id="KW-1185">Reference proteome</keyword>
<sequence>MSESAHAQASPREAVTDEPAKGFSLTRKVFLLLMLCSAQFLDAFNNTALVPAIPTLMGSTGITGSQSAWIISAFNLTSASFLLISGRISDVYNPKNAFITGMCFLGILSLGAGFVNNKIAILVFRALMGIASALTIPSAFALLVRVFPGPLEQARGIAVLGGCGAVADVLGLFIGAVLVQYASYHWVFWFGAIVALPVSLACLFIIPPEIAKSKDEPDVRCAKWESLDPIGISILTVAFILFIYSVTSGSANGWATAGVLTPLIISILLIVGFFYWETLIHVDKAAIPPRTWFYNNFSVLFGSALLPFFWWNAIFIAFVILWQDVFHWTVISTTIHMFPLGVTAMIMSFTGPLSRVVSPKWIILIGLSMTAVSTALLAVGGGRSEDYWVYVLPAFCIGSAGTMLTYTHTNIAIFQAVPASMAGTVGAIFNGALQFGAAVGLAVFCSIETSVGAIHDDIEQFHGRSAALWFLLGILLVEIVSVSYFYKRGMDHKPQPKSDDYNNSAALSVTVEKAR</sequence>
<feature type="transmembrane region" description="Helical" evidence="6">
    <location>
        <begin position="156"/>
        <end position="180"/>
    </location>
</feature>
<feature type="transmembrane region" description="Helical" evidence="6">
    <location>
        <begin position="387"/>
        <end position="404"/>
    </location>
</feature>
<evidence type="ECO:0000259" key="7">
    <source>
        <dbReference type="PROSITE" id="PS50850"/>
    </source>
</evidence>
<dbReference type="Pfam" id="PF07690">
    <property type="entry name" value="MFS_1"/>
    <property type="match status" value="1"/>
</dbReference>
<feature type="transmembrane region" description="Helical" evidence="6">
    <location>
        <begin position="297"/>
        <end position="322"/>
    </location>
</feature>
<feature type="domain" description="Major facilitator superfamily (MFS) profile" evidence="7">
    <location>
        <begin position="31"/>
        <end position="490"/>
    </location>
</feature>
<dbReference type="CDD" id="cd17321">
    <property type="entry name" value="MFS_MMR_MDR_like"/>
    <property type="match status" value="1"/>
</dbReference>
<feature type="transmembrane region" description="Helical" evidence="6">
    <location>
        <begin position="121"/>
        <end position="144"/>
    </location>
</feature>
<evidence type="ECO:0000256" key="3">
    <source>
        <dbReference type="ARBA" id="ARBA00022692"/>
    </source>
</evidence>
<organism evidence="8 9">
    <name type="scientific">Boletus edulis BED1</name>
    <dbReference type="NCBI Taxonomy" id="1328754"/>
    <lineage>
        <taxon>Eukaryota</taxon>
        <taxon>Fungi</taxon>
        <taxon>Dikarya</taxon>
        <taxon>Basidiomycota</taxon>
        <taxon>Agaricomycotina</taxon>
        <taxon>Agaricomycetes</taxon>
        <taxon>Agaricomycetidae</taxon>
        <taxon>Boletales</taxon>
        <taxon>Boletineae</taxon>
        <taxon>Boletaceae</taxon>
        <taxon>Boletoideae</taxon>
        <taxon>Boletus</taxon>
    </lineage>
</organism>
<reference evidence="8" key="2">
    <citation type="journal article" date="2020" name="Nat. Commun.">
        <title>Large-scale genome sequencing of mycorrhizal fungi provides insights into the early evolution of symbiotic traits.</title>
        <authorList>
            <person name="Miyauchi S."/>
            <person name="Kiss E."/>
            <person name="Kuo A."/>
            <person name="Drula E."/>
            <person name="Kohler A."/>
            <person name="Sanchez-Garcia M."/>
            <person name="Morin E."/>
            <person name="Andreopoulos B."/>
            <person name="Barry K.W."/>
            <person name="Bonito G."/>
            <person name="Buee M."/>
            <person name="Carver A."/>
            <person name="Chen C."/>
            <person name="Cichocki N."/>
            <person name="Clum A."/>
            <person name="Culley D."/>
            <person name="Crous P.W."/>
            <person name="Fauchery L."/>
            <person name="Girlanda M."/>
            <person name="Hayes R.D."/>
            <person name="Keri Z."/>
            <person name="LaButti K."/>
            <person name="Lipzen A."/>
            <person name="Lombard V."/>
            <person name="Magnuson J."/>
            <person name="Maillard F."/>
            <person name="Murat C."/>
            <person name="Nolan M."/>
            <person name="Ohm R.A."/>
            <person name="Pangilinan J."/>
            <person name="Pereira M.F."/>
            <person name="Perotto S."/>
            <person name="Peter M."/>
            <person name="Pfister S."/>
            <person name="Riley R."/>
            <person name="Sitrit Y."/>
            <person name="Stielow J.B."/>
            <person name="Szollosi G."/>
            <person name="Zifcakova L."/>
            <person name="Stursova M."/>
            <person name="Spatafora J.W."/>
            <person name="Tedersoo L."/>
            <person name="Vaario L.M."/>
            <person name="Yamada A."/>
            <person name="Yan M."/>
            <person name="Wang P."/>
            <person name="Xu J."/>
            <person name="Bruns T."/>
            <person name="Baldrian P."/>
            <person name="Vilgalys R."/>
            <person name="Dunand C."/>
            <person name="Henrissat B."/>
            <person name="Grigoriev I.V."/>
            <person name="Hibbett D."/>
            <person name="Nagy L.G."/>
            <person name="Martin F.M."/>
        </authorList>
    </citation>
    <scope>NUCLEOTIDE SEQUENCE</scope>
    <source>
        <strain evidence="8">BED1</strain>
    </source>
</reference>
<protein>
    <submittedName>
        <fullName evidence="8">Major facilitator superfamily domain-containing protein</fullName>
    </submittedName>
</protein>